<sequence>MTVAAGALSPISHTSSMESNVLENEVKSHKKKIVLPEYKVAFIGTHHKLAFFNKLKQACLKYERHNQYTDVHYLNFKVHEEEIVLEIVELGTDHTGAREMAIRQADAIILCYSSVNIASYHQLANCVDDYKARKKDKKASPIYVISNNDEFADDEDCDGKSHTMSSASEGYESEGTPTTITTPTTSGLIKRLSMEKLREKSENMDKIESAQGEALAKAFSHDCSYMNLNVSTFDKSQHFVNELVEKMNIANPKKKASPKLSKKEKKVGTSEDGGSRRHSEDIKGSKKKINSTVCSIQ</sequence>
<name>A0AC35UGS3_9BILA</name>
<protein>
    <submittedName>
        <fullName evidence="2">Ras family protein</fullName>
    </submittedName>
</protein>
<evidence type="ECO:0000313" key="2">
    <source>
        <dbReference type="WBParaSite" id="RSKR_0001158600.1"/>
    </source>
</evidence>
<dbReference type="WBParaSite" id="RSKR_0001158600.1">
    <property type="protein sequence ID" value="RSKR_0001158600.1"/>
    <property type="gene ID" value="RSKR_0001158600"/>
</dbReference>
<accession>A0AC35UGS3</accession>
<reference evidence="2" key="1">
    <citation type="submission" date="2016-11" db="UniProtKB">
        <authorList>
            <consortium name="WormBaseParasite"/>
        </authorList>
    </citation>
    <scope>IDENTIFICATION</scope>
    <source>
        <strain evidence="2">KR3021</strain>
    </source>
</reference>
<organism evidence="1 2">
    <name type="scientific">Rhabditophanes sp. KR3021</name>
    <dbReference type="NCBI Taxonomy" id="114890"/>
    <lineage>
        <taxon>Eukaryota</taxon>
        <taxon>Metazoa</taxon>
        <taxon>Ecdysozoa</taxon>
        <taxon>Nematoda</taxon>
        <taxon>Chromadorea</taxon>
        <taxon>Rhabditida</taxon>
        <taxon>Tylenchina</taxon>
        <taxon>Panagrolaimomorpha</taxon>
        <taxon>Strongyloidoidea</taxon>
        <taxon>Alloionematidae</taxon>
        <taxon>Rhabditophanes</taxon>
    </lineage>
</organism>
<proteinExistence type="predicted"/>
<dbReference type="Proteomes" id="UP000095286">
    <property type="component" value="Unplaced"/>
</dbReference>
<evidence type="ECO:0000313" key="1">
    <source>
        <dbReference type="Proteomes" id="UP000095286"/>
    </source>
</evidence>